<dbReference type="PANTHER" id="PTHR43767:SF1">
    <property type="entry name" value="NONRIBOSOMAL PEPTIDE SYNTHASE PES1 (EUROFUNG)-RELATED"/>
    <property type="match status" value="1"/>
</dbReference>
<dbReference type="PANTHER" id="PTHR43767">
    <property type="entry name" value="LONG-CHAIN-FATTY-ACID--COA LIGASE"/>
    <property type="match status" value="1"/>
</dbReference>
<comment type="caution">
    <text evidence="2">The sequence shown here is derived from an EMBL/GenBank/DDBJ whole genome shotgun (WGS) entry which is preliminary data.</text>
</comment>
<proteinExistence type="predicted"/>
<name>A0ABW1XGI0_9ALTE</name>
<feature type="domain" description="AMP-dependent synthetase/ligase" evidence="1">
    <location>
        <begin position="3"/>
        <end position="321"/>
    </location>
</feature>
<dbReference type="Proteomes" id="UP001596364">
    <property type="component" value="Unassembled WGS sequence"/>
</dbReference>
<dbReference type="Gene3D" id="3.40.50.12780">
    <property type="entry name" value="N-terminal domain of ligase-like"/>
    <property type="match status" value="1"/>
</dbReference>
<evidence type="ECO:0000313" key="2">
    <source>
        <dbReference type="EMBL" id="MFC6439342.1"/>
    </source>
</evidence>
<keyword evidence="3" id="KW-1185">Reference proteome</keyword>
<gene>
    <name evidence="2" type="ORF">ACFP85_04160</name>
</gene>
<evidence type="ECO:0000259" key="1">
    <source>
        <dbReference type="Pfam" id="PF00501"/>
    </source>
</evidence>
<accession>A0ABW1XGI0</accession>
<dbReference type="SUPFAM" id="SSF56801">
    <property type="entry name" value="Acetyl-CoA synthetase-like"/>
    <property type="match status" value="1"/>
</dbReference>
<dbReference type="Pfam" id="PF00501">
    <property type="entry name" value="AMP-binding"/>
    <property type="match status" value="1"/>
</dbReference>
<dbReference type="InterPro" id="IPR000873">
    <property type="entry name" value="AMP-dep_synth/lig_dom"/>
</dbReference>
<protein>
    <submittedName>
        <fullName evidence="2">AMP-binding protein</fullName>
    </submittedName>
</protein>
<sequence>MFFNQLTNFAQRVALISDDETLTYAQLQDRVNHWLTGLPTQRQLVFVQMQNSVADISFYLALLQGGHVAMLLAPELDDDKLSALQQTYQPNLVYRAGHVQQVSDQYHELAPELMVLMSTSGSTGSAKQVALSGQNLHSNAVAIAGSLPMQADDIALTTLAPHYVYGLSVINSHLAHGATLRLFNASVMSREFWQLLEHDNITSFAGVPYTYNMLIKLGFLRKDWPSLSYYTQAGGKLAAEQVTQLAEYADEHGQEFIVMYGQTEATARMAVNRTPMAKPTSIGRAIANGEFQLRDDAGQPINACDQQGELYYRGPNVALGYASCITDLARFSPPEWLATGDMARRDEDGDYYIVGRKKRFIKPFGQRINLQDVEDYLASAGIQACATGNDEYLQVAVLSGDAIQIQTRLQHFLGLHPRHIQVRQFAELPLSSNGKPDYPAIARSFND</sequence>
<evidence type="ECO:0000313" key="3">
    <source>
        <dbReference type="Proteomes" id="UP001596364"/>
    </source>
</evidence>
<dbReference type="EMBL" id="JBHSUS010000001">
    <property type="protein sequence ID" value="MFC6439342.1"/>
    <property type="molecule type" value="Genomic_DNA"/>
</dbReference>
<reference evidence="3" key="1">
    <citation type="journal article" date="2019" name="Int. J. Syst. Evol. Microbiol.">
        <title>The Global Catalogue of Microorganisms (GCM) 10K type strain sequencing project: providing services to taxonomists for standard genome sequencing and annotation.</title>
        <authorList>
            <consortium name="The Broad Institute Genomics Platform"/>
            <consortium name="The Broad Institute Genome Sequencing Center for Infectious Disease"/>
            <person name="Wu L."/>
            <person name="Ma J."/>
        </authorList>
    </citation>
    <scope>NUCLEOTIDE SEQUENCE [LARGE SCALE GENOMIC DNA]</scope>
    <source>
        <strain evidence="3">CGMCC 1.16031</strain>
    </source>
</reference>
<dbReference type="InterPro" id="IPR050237">
    <property type="entry name" value="ATP-dep_AMP-bd_enzyme"/>
</dbReference>
<dbReference type="RefSeq" id="WP_131257364.1">
    <property type="nucleotide sequence ID" value="NZ_JBHSUS010000001.1"/>
</dbReference>
<dbReference type="InterPro" id="IPR042099">
    <property type="entry name" value="ANL_N_sf"/>
</dbReference>
<organism evidence="2 3">
    <name type="scientific">Pseudobowmanella zhangzhouensis</name>
    <dbReference type="NCBI Taxonomy" id="1537679"/>
    <lineage>
        <taxon>Bacteria</taxon>
        <taxon>Pseudomonadati</taxon>
        <taxon>Pseudomonadota</taxon>
        <taxon>Gammaproteobacteria</taxon>
        <taxon>Alteromonadales</taxon>
        <taxon>Alteromonadaceae</taxon>
    </lineage>
</organism>